<keyword evidence="1" id="KW-0812">Transmembrane</keyword>
<keyword evidence="1" id="KW-0472">Membrane</keyword>
<feature type="transmembrane region" description="Helical" evidence="1">
    <location>
        <begin position="29"/>
        <end position="46"/>
    </location>
</feature>
<feature type="transmembrane region" description="Helical" evidence="1">
    <location>
        <begin position="58"/>
        <end position="78"/>
    </location>
</feature>
<feature type="transmembrane region" description="Helical" evidence="1">
    <location>
        <begin position="6"/>
        <end position="24"/>
    </location>
</feature>
<evidence type="ECO:0000313" key="2">
    <source>
        <dbReference type="EMBL" id="TCW31323.1"/>
    </source>
</evidence>
<keyword evidence="3" id="KW-1185">Reference proteome</keyword>
<dbReference type="Proteomes" id="UP000294801">
    <property type="component" value="Unassembled WGS sequence"/>
</dbReference>
<name>A0ABY2CVW3_GULMO</name>
<accession>A0ABY2CVW3</accession>
<keyword evidence="1" id="KW-1133">Transmembrane helix</keyword>
<organism evidence="2 3">
    <name type="scientific">Gulbenkiania mobilis</name>
    <dbReference type="NCBI Taxonomy" id="397457"/>
    <lineage>
        <taxon>Bacteria</taxon>
        <taxon>Pseudomonadati</taxon>
        <taxon>Pseudomonadota</taxon>
        <taxon>Betaproteobacteria</taxon>
        <taxon>Neisseriales</taxon>
        <taxon>Chromobacteriaceae</taxon>
        <taxon>Gulbenkiania</taxon>
    </lineage>
</organism>
<sequence>MTGVALLLVASIGLYWLHALWRLIASGDGIAQGAFVAAFFLLAVVFKTSLPEQPMVPIWLPFIYPYSWAGATALLWVLARVRVDRRGLSFPGASPLLSAYLLSQLAMHVGFAALGQWLAWRPLAAYALLPPLMALVGYASYRLMLTLRAREDTARFGWWLFAAVAIASPLIAGGLGQWLVPVALRYG</sequence>
<protein>
    <submittedName>
        <fullName evidence="2">Uncharacterized protein</fullName>
    </submittedName>
</protein>
<proteinExistence type="predicted"/>
<dbReference type="EMBL" id="SMDA01000005">
    <property type="protein sequence ID" value="TCW31323.1"/>
    <property type="molecule type" value="Genomic_DNA"/>
</dbReference>
<gene>
    <name evidence="2" type="ORF">EV669_10523</name>
</gene>
<feature type="transmembrane region" description="Helical" evidence="1">
    <location>
        <begin position="99"/>
        <end position="118"/>
    </location>
</feature>
<feature type="transmembrane region" description="Helical" evidence="1">
    <location>
        <begin position="156"/>
        <end position="180"/>
    </location>
</feature>
<feature type="transmembrane region" description="Helical" evidence="1">
    <location>
        <begin position="124"/>
        <end position="144"/>
    </location>
</feature>
<reference evidence="2 3" key="1">
    <citation type="submission" date="2019-03" db="EMBL/GenBank/DDBJ databases">
        <title>Genomic Encyclopedia of Type Strains, Phase IV (KMG-IV): sequencing the most valuable type-strain genomes for metagenomic binning, comparative biology and taxonomic classification.</title>
        <authorList>
            <person name="Goeker M."/>
        </authorList>
    </citation>
    <scope>NUCLEOTIDE SEQUENCE [LARGE SCALE GENOMIC DNA]</scope>
    <source>
        <strain evidence="2 3">DSM 18507</strain>
    </source>
</reference>
<comment type="caution">
    <text evidence="2">The sequence shown here is derived from an EMBL/GenBank/DDBJ whole genome shotgun (WGS) entry which is preliminary data.</text>
</comment>
<evidence type="ECO:0000313" key="3">
    <source>
        <dbReference type="Proteomes" id="UP000294801"/>
    </source>
</evidence>
<dbReference type="RefSeq" id="WP_054285833.1">
    <property type="nucleotide sequence ID" value="NZ_LIVN01000009.1"/>
</dbReference>
<evidence type="ECO:0000256" key="1">
    <source>
        <dbReference type="SAM" id="Phobius"/>
    </source>
</evidence>